<dbReference type="SUPFAM" id="SSF52540">
    <property type="entry name" value="P-loop containing nucleoside triphosphate hydrolases"/>
    <property type="match status" value="1"/>
</dbReference>
<protein>
    <submittedName>
        <fullName evidence="7">ABC transporter ATP-binding protein</fullName>
    </submittedName>
</protein>
<dbReference type="CDD" id="cd03230">
    <property type="entry name" value="ABC_DR_subfamily_A"/>
    <property type="match status" value="1"/>
</dbReference>
<feature type="domain" description="ABC transporter" evidence="6">
    <location>
        <begin position="31"/>
        <end position="259"/>
    </location>
</feature>
<dbReference type="SMART" id="SM00382">
    <property type="entry name" value="AAA"/>
    <property type="match status" value="1"/>
</dbReference>
<keyword evidence="8" id="KW-1185">Reference proteome</keyword>
<accession>A0ABN1WDG5</accession>
<keyword evidence="5" id="KW-0046">Antibiotic resistance</keyword>
<evidence type="ECO:0000256" key="4">
    <source>
        <dbReference type="ARBA" id="ARBA00022840"/>
    </source>
</evidence>
<dbReference type="InterPro" id="IPR003439">
    <property type="entry name" value="ABC_transporter-like_ATP-bd"/>
</dbReference>
<dbReference type="Gene3D" id="3.40.50.300">
    <property type="entry name" value="P-loop containing nucleotide triphosphate hydrolases"/>
    <property type="match status" value="1"/>
</dbReference>
<dbReference type="InterPro" id="IPR027417">
    <property type="entry name" value="P-loop_NTPase"/>
</dbReference>
<dbReference type="Pfam" id="PF00005">
    <property type="entry name" value="ABC_tran"/>
    <property type="match status" value="1"/>
</dbReference>
<dbReference type="InterPro" id="IPR017871">
    <property type="entry name" value="ABC_transporter-like_CS"/>
</dbReference>
<evidence type="ECO:0000313" key="8">
    <source>
        <dbReference type="Proteomes" id="UP001500653"/>
    </source>
</evidence>
<dbReference type="PANTHER" id="PTHR42711:SF16">
    <property type="entry name" value="ABC TRANSPORTER ATP-BINDING PROTEIN"/>
    <property type="match status" value="1"/>
</dbReference>
<evidence type="ECO:0000256" key="3">
    <source>
        <dbReference type="ARBA" id="ARBA00022741"/>
    </source>
</evidence>
<name>A0ABN1WDG5_9PSEU</name>
<keyword evidence="2" id="KW-0813">Transport</keyword>
<dbReference type="InterPro" id="IPR050763">
    <property type="entry name" value="ABC_transporter_ATP-binding"/>
</dbReference>
<dbReference type="EMBL" id="BAAALN010000007">
    <property type="protein sequence ID" value="GAA1242641.1"/>
    <property type="molecule type" value="Genomic_DNA"/>
</dbReference>
<evidence type="ECO:0000313" key="7">
    <source>
        <dbReference type="EMBL" id="GAA1242641.1"/>
    </source>
</evidence>
<dbReference type="PROSITE" id="PS00211">
    <property type="entry name" value="ABC_TRANSPORTER_1"/>
    <property type="match status" value="1"/>
</dbReference>
<dbReference type="InterPro" id="IPR003593">
    <property type="entry name" value="AAA+_ATPase"/>
</dbReference>
<evidence type="ECO:0000259" key="6">
    <source>
        <dbReference type="PROSITE" id="PS50893"/>
    </source>
</evidence>
<keyword evidence="4 7" id="KW-0067">ATP-binding</keyword>
<dbReference type="Proteomes" id="UP001500653">
    <property type="component" value="Unassembled WGS sequence"/>
</dbReference>
<organism evidence="7 8">
    <name type="scientific">Prauserella halophila</name>
    <dbReference type="NCBI Taxonomy" id="185641"/>
    <lineage>
        <taxon>Bacteria</taxon>
        <taxon>Bacillati</taxon>
        <taxon>Actinomycetota</taxon>
        <taxon>Actinomycetes</taxon>
        <taxon>Pseudonocardiales</taxon>
        <taxon>Pseudonocardiaceae</taxon>
        <taxon>Prauserella</taxon>
    </lineage>
</organism>
<reference evidence="8" key="1">
    <citation type="journal article" date="2019" name="Int. J. Syst. Evol. Microbiol.">
        <title>The Global Catalogue of Microorganisms (GCM) 10K type strain sequencing project: providing services to taxonomists for standard genome sequencing and annotation.</title>
        <authorList>
            <consortium name="The Broad Institute Genomics Platform"/>
            <consortium name="The Broad Institute Genome Sequencing Center for Infectious Disease"/>
            <person name="Wu L."/>
            <person name="Ma J."/>
        </authorList>
    </citation>
    <scope>NUCLEOTIDE SEQUENCE [LARGE SCALE GENOMIC DNA]</scope>
    <source>
        <strain evidence="8">JCM 13023</strain>
    </source>
</reference>
<proteinExistence type="predicted"/>
<comment type="caution">
    <text evidence="7">The sequence shown here is derived from an EMBL/GenBank/DDBJ whole genome shotgun (WGS) entry which is preliminary data.</text>
</comment>
<evidence type="ECO:0000256" key="5">
    <source>
        <dbReference type="ARBA" id="ARBA00023251"/>
    </source>
</evidence>
<dbReference type="PROSITE" id="PS50893">
    <property type="entry name" value="ABC_TRANSPORTER_2"/>
    <property type="match status" value="1"/>
</dbReference>
<keyword evidence="3" id="KW-0547">Nucleotide-binding</keyword>
<dbReference type="GO" id="GO:0005524">
    <property type="term" value="F:ATP binding"/>
    <property type="evidence" value="ECO:0007669"/>
    <property type="project" value="UniProtKB-KW"/>
</dbReference>
<dbReference type="PANTHER" id="PTHR42711">
    <property type="entry name" value="ABC TRANSPORTER ATP-BINDING PROTEIN"/>
    <property type="match status" value="1"/>
</dbReference>
<gene>
    <name evidence="7" type="ORF">GCM10009676_30120</name>
</gene>
<sequence>MHRNGCGFGTVGSRRANRTLVRMDTTEAPAVHVRGLRCTYGEHEAVRGVDLDAPRGELLAVLGTNGAGKTTTLEAMQGRRRPAGGRVRILGLDPVRQRRALAARIGVMLQDSALPAELTPAEFLALWSRLKRDRPTPGSMREQLTAVGLAHRRNVRIGRLSGGERRRLDLAVALTGAPELLFLDEPTSGLDPESRAATWELIRGLLRTGSTIVLTTHHLEEAEALADRLLILHEGTVAVAGTLSEIVTARRATIRYELVGAGPAVPESELVGRASVTPERGVRLVEIRTPDLTRDLGTLLRWAETQRSQLHRLHSSEATLAEIFHEISTTHVSEEATTS</sequence>
<evidence type="ECO:0000256" key="1">
    <source>
        <dbReference type="ARBA" id="ARBA00004202"/>
    </source>
</evidence>
<comment type="subcellular location">
    <subcellularLocation>
        <location evidence="1">Cell membrane</location>
        <topology evidence="1">Peripheral membrane protein</topology>
    </subcellularLocation>
</comment>
<evidence type="ECO:0000256" key="2">
    <source>
        <dbReference type="ARBA" id="ARBA00022448"/>
    </source>
</evidence>